<dbReference type="HAMAP" id="MF_00208">
    <property type="entry name" value="MurE"/>
    <property type="match status" value="1"/>
</dbReference>
<protein>
    <recommendedName>
        <fullName evidence="11 15">UDP-N-acetylmuramoyl-L-alanyl-D-glutamate--2,6-diaminopimelate ligase</fullName>
        <ecNumber evidence="10 15">6.3.2.13</ecNumber>
    </recommendedName>
    <alternativeName>
        <fullName evidence="12 15">Meso-A2pm-adding enzyme</fullName>
    </alternativeName>
    <alternativeName>
        <fullName evidence="13 15">Meso-diaminopimelate-adding enzyme</fullName>
    </alternativeName>
    <alternativeName>
        <fullName evidence="14 15">UDP-MurNAc-L-Ala-D-Glu:meso-diaminopimelate ligase</fullName>
    </alternativeName>
    <alternativeName>
        <fullName evidence="15">UDP-MurNAc-tripeptide synthetase</fullName>
    </alternativeName>
    <alternativeName>
        <fullName evidence="15">UDP-N-acetylmuramyl-tripeptide synthetase</fullName>
    </alternativeName>
</protein>
<feature type="binding site" evidence="15">
    <location>
        <position position="22"/>
    </location>
    <ligand>
        <name>UDP-N-acetyl-alpha-D-muramoyl-L-alanyl-D-glutamate</name>
        <dbReference type="ChEBI" id="CHEBI:83900"/>
    </ligand>
</feature>
<keyword evidence="15 20" id="KW-0436">Ligase</keyword>
<dbReference type="KEGG" id="bacg:D2962_06700"/>
<evidence type="ECO:0000256" key="14">
    <source>
        <dbReference type="ARBA" id="ARBA00081560"/>
    </source>
</evidence>
<comment type="cofactor">
    <cofactor evidence="15">
        <name>Mg(2+)</name>
        <dbReference type="ChEBI" id="CHEBI:18420"/>
    </cofactor>
</comment>
<dbReference type="GO" id="GO:0000287">
    <property type="term" value="F:magnesium ion binding"/>
    <property type="evidence" value="ECO:0007669"/>
    <property type="project" value="UniProtKB-UniRule"/>
</dbReference>
<dbReference type="GO" id="GO:0008360">
    <property type="term" value="P:regulation of cell shape"/>
    <property type="evidence" value="ECO:0007669"/>
    <property type="project" value="UniProtKB-KW"/>
</dbReference>
<evidence type="ECO:0000256" key="11">
    <source>
        <dbReference type="ARBA" id="ARBA00072883"/>
    </source>
</evidence>
<sequence>MSDIVYVKGPGDADISSVAYDSRMVSEGCLFVAIKGFNVDGHDFVPQAISRGAAAIIGEQDLDLPGIIYIRVRNSRKALAEASAWFYGYPSRKLGIIGVTGTNGKTTTTYLVKAMLDRAGYKTGVIGTIGNLIGDKILHAERTTPESLELNRLFLNMVQQGVNYVAMEVSSHSLKLHRVDGIDFQVGIFTNLTQDHLDFHKTFEDYYESKKKLFDLSRKAVVNVDDESGRKILQSIDIPAISYGIDTDADLRARNVNISLEGVFYDIEVKGEKFSISYHVPGRFSVYNSLAALGAGLALGIPMDTLIDALGKVRGVPGRFEPVIVGQDFAVIVDYAHTPDGLENVLKTIKSFARGRIITVFGCGGDRDRKKRPIMGSIASRLSDYCIITSDNPRSEEPEAIIDEIEKGVVSSNYEKIADRREAIAKAIEMAKKDDVILIAGKGHEDYQILKDRTIHFDDREVAAELLVKKGKLR</sequence>
<feature type="binding site" evidence="15">
    <location>
        <begin position="391"/>
        <end position="394"/>
    </location>
    <ligand>
        <name>meso-2,6-diaminopimelate</name>
        <dbReference type="ChEBI" id="CHEBI:57791"/>
    </ligand>
</feature>
<dbReference type="PANTHER" id="PTHR23135:SF4">
    <property type="entry name" value="UDP-N-ACETYLMURAMOYL-L-ALANYL-D-GLUTAMATE--2,6-DIAMINOPIMELATE LIGASE MURE HOMOLOG, CHLOROPLASTIC"/>
    <property type="match status" value="1"/>
</dbReference>
<feature type="binding site" evidence="15">
    <location>
        <position position="445"/>
    </location>
    <ligand>
        <name>meso-2,6-diaminopimelate</name>
        <dbReference type="ChEBI" id="CHEBI:57791"/>
    </ligand>
</feature>
<comment type="function">
    <text evidence="9 15">Catalyzes the addition of meso-diaminopimelic acid to the nucleotide precursor UDP-N-acetylmuramoyl-L-alanyl-D-glutamate (UMAG) in the biosynthesis of bacterial cell-wall peptidoglycan.</text>
</comment>
<keyword evidence="21" id="KW-1185">Reference proteome</keyword>
<keyword evidence="15" id="KW-0460">Magnesium</keyword>
<dbReference type="UniPathway" id="UPA00219"/>
<evidence type="ECO:0000259" key="19">
    <source>
        <dbReference type="Pfam" id="PF08245"/>
    </source>
</evidence>
<evidence type="ECO:0000256" key="1">
    <source>
        <dbReference type="ARBA" id="ARBA00004752"/>
    </source>
</evidence>
<evidence type="ECO:0000259" key="18">
    <source>
        <dbReference type="Pfam" id="PF02875"/>
    </source>
</evidence>
<dbReference type="Gene3D" id="3.90.190.20">
    <property type="entry name" value="Mur ligase, C-terminal domain"/>
    <property type="match status" value="1"/>
</dbReference>
<dbReference type="PANTHER" id="PTHR23135">
    <property type="entry name" value="MUR LIGASE FAMILY MEMBER"/>
    <property type="match status" value="1"/>
</dbReference>
<keyword evidence="3 15" id="KW-0132">Cell division</keyword>
<comment type="similarity">
    <text evidence="2 15">Belongs to the MurCDEF family. MurE subfamily.</text>
</comment>
<feature type="domain" description="Mur ligase central" evidence="19">
    <location>
        <begin position="99"/>
        <end position="295"/>
    </location>
</feature>
<evidence type="ECO:0000256" key="13">
    <source>
        <dbReference type="ARBA" id="ARBA00076158"/>
    </source>
</evidence>
<dbReference type="GO" id="GO:0005524">
    <property type="term" value="F:ATP binding"/>
    <property type="evidence" value="ECO:0007669"/>
    <property type="project" value="UniProtKB-UniRule"/>
</dbReference>
<dbReference type="GO" id="GO:0008765">
    <property type="term" value="F:UDP-N-acetylmuramoylalanyl-D-glutamate-2,6-diaminopimelate ligase activity"/>
    <property type="evidence" value="ECO:0007669"/>
    <property type="project" value="UniProtKB-UniRule"/>
</dbReference>
<gene>
    <name evidence="15" type="primary">murE</name>
    <name evidence="20" type="ORF">D2962_06700</name>
</gene>
<dbReference type="SUPFAM" id="SSF63418">
    <property type="entry name" value="MurE/MurF N-terminal domain"/>
    <property type="match status" value="1"/>
</dbReference>
<feature type="binding site" evidence="15">
    <location>
        <position position="170"/>
    </location>
    <ligand>
        <name>UDP-N-acetyl-alpha-D-muramoyl-L-alanyl-D-glutamate</name>
        <dbReference type="ChEBI" id="CHEBI:83900"/>
    </ligand>
</feature>
<evidence type="ECO:0000256" key="15">
    <source>
        <dbReference type="HAMAP-Rule" id="MF_00208"/>
    </source>
</evidence>
<keyword evidence="15" id="KW-0963">Cytoplasm</keyword>
<feature type="short sequence motif" description="Meso-diaminopimelate recognition motif" evidence="15">
    <location>
        <begin position="391"/>
        <end position="394"/>
    </location>
</feature>
<evidence type="ECO:0000256" key="8">
    <source>
        <dbReference type="ARBA" id="ARBA00050251"/>
    </source>
</evidence>
<dbReference type="InterPro" id="IPR036565">
    <property type="entry name" value="Mur-like_cat_sf"/>
</dbReference>
<dbReference type="AlphaFoldDB" id="A0A3G2R9X9"/>
<evidence type="ECO:0000256" key="7">
    <source>
        <dbReference type="ARBA" id="ARBA00023316"/>
    </source>
</evidence>
<dbReference type="InterPro" id="IPR000713">
    <property type="entry name" value="Mur_ligase_N"/>
</dbReference>
<feature type="domain" description="Mur ligase C-terminal" evidence="18">
    <location>
        <begin position="318"/>
        <end position="443"/>
    </location>
</feature>
<keyword evidence="5 15" id="KW-0573">Peptidoglycan synthesis</keyword>
<evidence type="ECO:0000259" key="17">
    <source>
        <dbReference type="Pfam" id="PF01225"/>
    </source>
</evidence>
<evidence type="ECO:0000256" key="16">
    <source>
        <dbReference type="RuleBase" id="RU004135"/>
    </source>
</evidence>
<dbReference type="Proteomes" id="UP000280960">
    <property type="component" value="Chromosome"/>
</dbReference>
<keyword evidence="4 15" id="KW-0133">Cell shape</keyword>
<proteinExistence type="inferred from homology"/>
<keyword evidence="15" id="KW-0067">ATP-binding</keyword>
<evidence type="ECO:0000313" key="20">
    <source>
        <dbReference type="EMBL" id="AYO32225.1"/>
    </source>
</evidence>
<feature type="modified residue" description="N6-carboxylysine" evidence="15">
    <location>
        <position position="210"/>
    </location>
</feature>
<dbReference type="InterPro" id="IPR004101">
    <property type="entry name" value="Mur_ligase_C"/>
</dbReference>
<dbReference type="NCBIfam" id="TIGR01085">
    <property type="entry name" value="murE"/>
    <property type="match status" value="1"/>
</dbReference>
<evidence type="ECO:0000256" key="9">
    <source>
        <dbReference type="ARBA" id="ARBA00056782"/>
    </source>
</evidence>
<reference evidence="20 21" key="1">
    <citation type="submission" date="2018-10" db="EMBL/GenBank/DDBJ databases">
        <authorList>
            <person name="Zhang X."/>
        </authorList>
    </citation>
    <scope>NUCLEOTIDE SEQUENCE [LARGE SCALE GENOMIC DNA]</scope>
    <source>
        <strain evidence="20 21">SK-G1</strain>
    </source>
</reference>
<comment type="pathway">
    <text evidence="1 15 16">Cell wall biogenesis; peptidoglycan biosynthesis.</text>
</comment>
<dbReference type="SUPFAM" id="SSF53244">
    <property type="entry name" value="MurD-like peptide ligases, peptide-binding domain"/>
    <property type="match status" value="1"/>
</dbReference>
<keyword evidence="7 15" id="KW-0961">Cell wall biogenesis/degradation</keyword>
<dbReference type="Gene3D" id="3.40.1390.10">
    <property type="entry name" value="MurE/MurF, N-terminal domain"/>
    <property type="match status" value="1"/>
</dbReference>
<organism evidence="20 21">
    <name type="scientific">Biomaibacter acetigenes</name>
    <dbReference type="NCBI Taxonomy" id="2316383"/>
    <lineage>
        <taxon>Bacteria</taxon>
        <taxon>Bacillati</taxon>
        <taxon>Bacillota</taxon>
        <taxon>Clostridia</taxon>
        <taxon>Thermosediminibacterales</taxon>
        <taxon>Tepidanaerobacteraceae</taxon>
        <taxon>Biomaibacter</taxon>
    </lineage>
</organism>
<dbReference type="InterPro" id="IPR035911">
    <property type="entry name" value="MurE/MurF_N"/>
</dbReference>
<keyword evidence="15" id="KW-0547">Nucleotide-binding</keyword>
<dbReference type="Pfam" id="PF01225">
    <property type="entry name" value="Mur_ligase"/>
    <property type="match status" value="1"/>
</dbReference>
<dbReference type="EC" id="6.3.2.13" evidence="10 15"/>
<comment type="subcellular location">
    <subcellularLocation>
        <location evidence="15 16">Cytoplasm</location>
    </subcellularLocation>
</comment>
<name>A0A3G2R9X9_9FIRM</name>
<dbReference type="GO" id="GO:0071555">
    <property type="term" value="P:cell wall organization"/>
    <property type="evidence" value="ECO:0007669"/>
    <property type="project" value="UniProtKB-KW"/>
</dbReference>
<dbReference type="InterPro" id="IPR013221">
    <property type="entry name" value="Mur_ligase_cen"/>
</dbReference>
<feature type="binding site" evidence="15">
    <location>
        <position position="367"/>
    </location>
    <ligand>
        <name>meso-2,6-diaminopimelate</name>
        <dbReference type="ChEBI" id="CHEBI:57791"/>
    </ligand>
</feature>
<evidence type="ECO:0000256" key="3">
    <source>
        <dbReference type="ARBA" id="ARBA00022618"/>
    </source>
</evidence>
<evidence type="ECO:0000256" key="5">
    <source>
        <dbReference type="ARBA" id="ARBA00022984"/>
    </source>
</evidence>
<comment type="PTM">
    <text evidence="15">Carboxylation is probably crucial for Mg(2+) binding and, consequently, for the gamma-phosphate positioning of ATP.</text>
</comment>
<feature type="binding site" evidence="15">
    <location>
        <position position="178"/>
    </location>
    <ligand>
        <name>UDP-N-acetyl-alpha-D-muramoyl-L-alanyl-D-glutamate</name>
        <dbReference type="ChEBI" id="CHEBI:83900"/>
    </ligand>
</feature>
<accession>A0A3G2R9X9</accession>
<feature type="domain" description="Mur ligase N-terminal catalytic" evidence="17">
    <location>
        <begin position="15"/>
        <end position="75"/>
    </location>
</feature>
<evidence type="ECO:0000256" key="6">
    <source>
        <dbReference type="ARBA" id="ARBA00023306"/>
    </source>
</evidence>
<dbReference type="SUPFAM" id="SSF53623">
    <property type="entry name" value="MurD-like peptide ligases, catalytic domain"/>
    <property type="match status" value="1"/>
</dbReference>
<dbReference type="NCBIfam" id="NF001124">
    <property type="entry name" value="PRK00139.1-2"/>
    <property type="match status" value="1"/>
</dbReference>
<feature type="binding site" evidence="15">
    <location>
        <begin position="101"/>
        <end position="107"/>
    </location>
    <ligand>
        <name>ATP</name>
        <dbReference type="ChEBI" id="CHEBI:30616"/>
    </ligand>
</feature>
<dbReference type="FunFam" id="3.90.190.20:FF:000006">
    <property type="entry name" value="UDP-N-acetylmuramoyl-L-alanyl-D-glutamate--2,6-diaminopimelate ligase"/>
    <property type="match status" value="1"/>
</dbReference>
<dbReference type="GO" id="GO:0051301">
    <property type="term" value="P:cell division"/>
    <property type="evidence" value="ECO:0007669"/>
    <property type="project" value="UniProtKB-KW"/>
</dbReference>
<feature type="binding site" evidence="15">
    <location>
        <position position="441"/>
    </location>
    <ligand>
        <name>meso-2,6-diaminopimelate</name>
        <dbReference type="ChEBI" id="CHEBI:57791"/>
    </ligand>
</feature>
<dbReference type="Gene3D" id="3.40.1190.10">
    <property type="entry name" value="Mur-like, catalytic domain"/>
    <property type="match status" value="1"/>
</dbReference>
<dbReference type="Pfam" id="PF08245">
    <property type="entry name" value="Mur_ligase_M"/>
    <property type="match status" value="1"/>
</dbReference>
<dbReference type="NCBIfam" id="NF001126">
    <property type="entry name" value="PRK00139.1-4"/>
    <property type="match status" value="1"/>
</dbReference>
<dbReference type="GO" id="GO:0005737">
    <property type="term" value="C:cytoplasm"/>
    <property type="evidence" value="ECO:0007669"/>
    <property type="project" value="UniProtKB-SubCell"/>
</dbReference>
<evidence type="ECO:0000256" key="2">
    <source>
        <dbReference type="ARBA" id="ARBA00005898"/>
    </source>
</evidence>
<feature type="binding site" evidence="15">
    <location>
        <begin position="143"/>
        <end position="144"/>
    </location>
    <ligand>
        <name>UDP-N-acetyl-alpha-D-muramoyl-L-alanyl-D-glutamate</name>
        <dbReference type="ChEBI" id="CHEBI:83900"/>
    </ligand>
</feature>
<dbReference type="InterPro" id="IPR036615">
    <property type="entry name" value="Mur_ligase_C_dom_sf"/>
</dbReference>
<comment type="catalytic activity">
    <reaction evidence="8 15">
        <text>UDP-N-acetyl-alpha-D-muramoyl-L-alanyl-D-glutamate + meso-2,6-diaminopimelate + ATP = UDP-N-acetyl-alpha-D-muramoyl-L-alanyl-gamma-D-glutamyl-meso-2,6-diaminopimelate + ADP + phosphate + H(+)</text>
        <dbReference type="Rhea" id="RHEA:23676"/>
        <dbReference type="ChEBI" id="CHEBI:15378"/>
        <dbReference type="ChEBI" id="CHEBI:30616"/>
        <dbReference type="ChEBI" id="CHEBI:43474"/>
        <dbReference type="ChEBI" id="CHEBI:57791"/>
        <dbReference type="ChEBI" id="CHEBI:83900"/>
        <dbReference type="ChEBI" id="CHEBI:83905"/>
        <dbReference type="ChEBI" id="CHEBI:456216"/>
        <dbReference type="EC" id="6.3.2.13"/>
    </reaction>
</comment>
<dbReference type="Pfam" id="PF02875">
    <property type="entry name" value="Mur_ligase_C"/>
    <property type="match status" value="1"/>
</dbReference>
<comment type="caution">
    <text evidence="15">Lacks conserved residue(s) required for the propagation of feature annotation.</text>
</comment>
<evidence type="ECO:0000313" key="21">
    <source>
        <dbReference type="Proteomes" id="UP000280960"/>
    </source>
</evidence>
<evidence type="ECO:0000256" key="12">
    <source>
        <dbReference type="ARBA" id="ARBA00075482"/>
    </source>
</evidence>
<dbReference type="GO" id="GO:0009252">
    <property type="term" value="P:peptidoglycan biosynthetic process"/>
    <property type="evidence" value="ECO:0007669"/>
    <property type="project" value="UniProtKB-UniRule"/>
</dbReference>
<evidence type="ECO:0000256" key="4">
    <source>
        <dbReference type="ARBA" id="ARBA00022960"/>
    </source>
</evidence>
<dbReference type="InterPro" id="IPR005761">
    <property type="entry name" value="UDP-N-AcMur-Glu-dNH2Pim_ligase"/>
</dbReference>
<evidence type="ECO:0000256" key="10">
    <source>
        <dbReference type="ARBA" id="ARBA00066633"/>
    </source>
</evidence>
<keyword evidence="6 15" id="KW-0131">Cell cycle</keyword>
<dbReference type="EMBL" id="CP033169">
    <property type="protein sequence ID" value="AYO32225.1"/>
    <property type="molecule type" value="Genomic_DNA"/>
</dbReference>